<accession>A0A1F4UFG1</accession>
<name>A0A1F4UFG1_UNCW3</name>
<dbReference type="PANTHER" id="PTHR32305">
    <property type="match status" value="1"/>
</dbReference>
<organism evidence="1 2">
    <name type="scientific">candidate division WOR-3 bacterium RBG_13_43_14</name>
    <dbReference type="NCBI Taxonomy" id="1802590"/>
    <lineage>
        <taxon>Bacteria</taxon>
        <taxon>Bacteria division WOR-3</taxon>
    </lineage>
</organism>
<comment type="caution">
    <text evidence="1">The sequence shown here is derived from an EMBL/GenBank/DDBJ whole genome shotgun (WGS) entry which is preliminary data.</text>
</comment>
<dbReference type="InterPro" id="IPR031325">
    <property type="entry name" value="RHS_repeat"/>
</dbReference>
<evidence type="ECO:0000313" key="1">
    <source>
        <dbReference type="EMBL" id="OGC43666.1"/>
    </source>
</evidence>
<evidence type="ECO:0008006" key="3">
    <source>
        <dbReference type="Google" id="ProtNLM"/>
    </source>
</evidence>
<proteinExistence type="predicted"/>
<gene>
    <name evidence="1" type="ORF">A2Y85_03755</name>
</gene>
<dbReference type="AlphaFoldDB" id="A0A1F4UFG1"/>
<evidence type="ECO:0000313" key="2">
    <source>
        <dbReference type="Proteomes" id="UP000177025"/>
    </source>
</evidence>
<dbReference type="InterPro" id="IPR050708">
    <property type="entry name" value="T6SS_VgrG/RHS"/>
</dbReference>
<protein>
    <recommendedName>
        <fullName evidence="3">Insecticide toxin TcdB middle/N-terminal domain-containing protein</fullName>
    </recommendedName>
</protein>
<dbReference type="PANTHER" id="PTHR32305:SF15">
    <property type="entry name" value="PROTEIN RHSA-RELATED"/>
    <property type="match status" value="1"/>
</dbReference>
<dbReference type="Proteomes" id="UP000177025">
    <property type="component" value="Unassembled WGS sequence"/>
</dbReference>
<dbReference type="EMBL" id="MEUM01000012">
    <property type="protein sequence ID" value="OGC43666.1"/>
    <property type="molecule type" value="Genomic_DNA"/>
</dbReference>
<sequence>MLYNYDTEQKFIFYKSVIPDEVSAQGLLKAECDFYDNCWIYNYADIKEGMLAPDCIYNTAGGISVELACDTSNPHPYIELSYLPETAGSSFGLLFEVSDNHGRSWYYSYNIEEVEYAEEPEAFLGIQGSYPRLETVTDGASQQTIWQYDYYSPPLPYTIYNTAMPYALVSVTDRTGREVASIEYYGGGSSAGYPFATMHTFSRVRYITGEEGLLEYSYLVPGATITDGYCQQITKKVNGDQSTIYVDQNTGHITRIINPDLKEQKYCYHPSYNKIMYHKDESDNYTRYEYDFSRAGYPLKAVVRNACPFTEGSCAKKTCTNTELVWQYDYYNDSYGMPVKLKKILGPAGFQSWQYVYYDNNEPPNPKWSLKAIYRFEADPENGYIRKGGINDCADNNWATCKLVALYTYYENGLLSESTDANNNVTTYTYHLDGEIQSITYPPNNNTDIIYTYSYLYDAGDYFKKETLTDPLGNATDYYYDKYERIAKIHLPDPGNDAEDFDTYFEYEQPHTNPLLRCTIQTDANDKKTNLCYDAYNNLAEVIQDSERKKILTQYSYTDYNNKYTGLLQEITDANEYKTRYYYDRQRRLIGIDYPDIDAGMYCAAPHTGKKCDVRYAYYNNGLLHTKTDAKEQVITYSYDPLSRLINKGYSTGGGVIYTYYGQMLQNVQIKDSSDTVIRTTNYDYDEFFRLKDIGTPEGDLQYSYFDNDLLANYNLDGTMTVNYQYYGDGSIKQISNGTQTISYDYYKTGQKENIHYMPDSPPAIHYEYDAQGRLEEIINYKPNGSALLSKYTYTNDFHPDTAQQVYKGYRTKMVENIYGDEPVERTEKYYYDSLYQLTKTNYMDLGKI</sequence>
<dbReference type="Gene3D" id="2.180.10.10">
    <property type="entry name" value="RHS repeat-associated core"/>
    <property type="match status" value="1"/>
</dbReference>
<dbReference type="Pfam" id="PF05593">
    <property type="entry name" value="RHS_repeat"/>
    <property type="match status" value="2"/>
</dbReference>
<reference evidence="1 2" key="1">
    <citation type="journal article" date="2016" name="Nat. Commun.">
        <title>Thousands of microbial genomes shed light on interconnected biogeochemical processes in an aquifer system.</title>
        <authorList>
            <person name="Anantharaman K."/>
            <person name="Brown C.T."/>
            <person name="Hug L.A."/>
            <person name="Sharon I."/>
            <person name="Castelle C.J."/>
            <person name="Probst A.J."/>
            <person name="Thomas B.C."/>
            <person name="Singh A."/>
            <person name="Wilkins M.J."/>
            <person name="Karaoz U."/>
            <person name="Brodie E.L."/>
            <person name="Williams K.H."/>
            <person name="Hubbard S.S."/>
            <person name="Banfield J.F."/>
        </authorList>
    </citation>
    <scope>NUCLEOTIDE SEQUENCE [LARGE SCALE GENOMIC DNA]</scope>
</reference>